<evidence type="ECO:0000313" key="2">
    <source>
        <dbReference type="Proteomes" id="UP000241769"/>
    </source>
</evidence>
<accession>A0A2P6NNW1</accession>
<sequence length="57" mass="6060">MPCSVGALDLSCVRFCRNYIVSVASGKAMSFVAGASNGAPLDEFITHQNMVWSSLGY</sequence>
<gene>
    <name evidence="1" type="ORF">PROFUN_06483</name>
</gene>
<protein>
    <submittedName>
        <fullName evidence="1">Uncharacterized protein</fullName>
    </submittedName>
</protein>
<dbReference type="InParanoid" id="A0A2P6NNW1"/>
<comment type="caution">
    <text evidence="1">The sequence shown here is derived from an EMBL/GenBank/DDBJ whole genome shotgun (WGS) entry which is preliminary data.</text>
</comment>
<dbReference type="EMBL" id="MDYQ01000041">
    <property type="protein sequence ID" value="PRP85649.1"/>
    <property type="molecule type" value="Genomic_DNA"/>
</dbReference>
<organism evidence="1 2">
    <name type="scientific">Planoprotostelium fungivorum</name>
    <dbReference type="NCBI Taxonomy" id="1890364"/>
    <lineage>
        <taxon>Eukaryota</taxon>
        <taxon>Amoebozoa</taxon>
        <taxon>Evosea</taxon>
        <taxon>Variosea</taxon>
        <taxon>Cavosteliida</taxon>
        <taxon>Cavosteliaceae</taxon>
        <taxon>Planoprotostelium</taxon>
    </lineage>
</organism>
<keyword evidence="2" id="KW-1185">Reference proteome</keyword>
<evidence type="ECO:0000313" key="1">
    <source>
        <dbReference type="EMBL" id="PRP85649.1"/>
    </source>
</evidence>
<name>A0A2P6NNW1_9EUKA</name>
<proteinExistence type="predicted"/>
<dbReference type="Proteomes" id="UP000241769">
    <property type="component" value="Unassembled WGS sequence"/>
</dbReference>
<dbReference type="AlphaFoldDB" id="A0A2P6NNW1"/>
<reference evidence="1 2" key="1">
    <citation type="journal article" date="2018" name="Genome Biol. Evol.">
        <title>Multiple Roots of Fruiting Body Formation in Amoebozoa.</title>
        <authorList>
            <person name="Hillmann F."/>
            <person name="Forbes G."/>
            <person name="Novohradska S."/>
            <person name="Ferling I."/>
            <person name="Riege K."/>
            <person name="Groth M."/>
            <person name="Westermann M."/>
            <person name="Marz M."/>
            <person name="Spaller T."/>
            <person name="Winckler T."/>
            <person name="Schaap P."/>
            <person name="Glockner G."/>
        </authorList>
    </citation>
    <scope>NUCLEOTIDE SEQUENCE [LARGE SCALE GENOMIC DNA]</scope>
    <source>
        <strain evidence="1 2">Jena</strain>
    </source>
</reference>